<dbReference type="GO" id="GO:0016757">
    <property type="term" value="F:glycosyltransferase activity"/>
    <property type="evidence" value="ECO:0007669"/>
    <property type="project" value="UniProtKB-KW"/>
</dbReference>
<evidence type="ECO:0000256" key="6">
    <source>
        <dbReference type="ARBA" id="ARBA00048668"/>
    </source>
</evidence>
<keyword evidence="5" id="KW-0662">Pyridine nucleotide biosynthesis</keyword>
<comment type="caution">
    <text evidence="7">The sequence shown here is derived from an EMBL/GenBank/DDBJ whole genome shotgun (WGS) entry which is preliminary data.</text>
</comment>
<reference evidence="7 8" key="1">
    <citation type="journal article" date="2015" name="Nature">
        <title>rRNA introns, odd ribosomes, and small enigmatic genomes across a large radiation of phyla.</title>
        <authorList>
            <person name="Brown C.T."/>
            <person name="Hug L.A."/>
            <person name="Thomas B.C."/>
            <person name="Sharon I."/>
            <person name="Castelle C.J."/>
            <person name="Singh A."/>
            <person name="Wilkins M.J."/>
            <person name="Williams K.H."/>
            <person name="Banfield J.F."/>
        </authorList>
    </citation>
    <scope>NUCLEOTIDE SEQUENCE [LARGE SCALE GENOMIC DNA]</scope>
</reference>
<dbReference type="EC" id="6.3.4.21" evidence="2"/>
<dbReference type="GO" id="GO:0004516">
    <property type="term" value="F:nicotinate phosphoribosyltransferase activity"/>
    <property type="evidence" value="ECO:0007669"/>
    <property type="project" value="UniProtKB-EC"/>
</dbReference>
<evidence type="ECO:0000256" key="3">
    <source>
        <dbReference type="ARBA" id="ARBA00022553"/>
    </source>
</evidence>
<comment type="pathway">
    <text evidence="1">Cofactor biosynthesis; NAD(+) biosynthesis; nicotinate D-ribonucleotide from nicotinate: step 1/1.</text>
</comment>
<evidence type="ECO:0000256" key="2">
    <source>
        <dbReference type="ARBA" id="ARBA00013236"/>
    </source>
</evidence>
<dbReference type="AlphaFoldDB" id="A0A0G1QHD9"/>
<dbReference type="SUPFAM" id="SSF54675">
    <property type="entry name" value="Nicotinate/Quinolinate PRTase N-terminal domain-like"/>
    <property type="match status" value="1"/>
</dbReference>
<accession>A0A0G1QHD9</accession>
<organism evidence="7 8">
    <name type="scientific">Berkelbacteria bacterium GW2011_GWA2_46_7</name>
    <dbReference type="NCBI Taxonomy" id="1618335"/>
    <lineage>
        <taxon>Bacteria</taxon>
        <taxon>Candidatus Berkelbacteria</taxon>
    </lineage>
</organism>
<keyword evidence="3" id="KW-0597">Phosphoprotein</keyword>
<dbReference type="PANTHER" id="PTHR11098">
    <property type="entry name" value="NICOTINATE PHOSPHORIBOSYLTRANSFERASE"/>
    <property type="match status" value="1"/>
</dbReference>
<dbReference type="PANTHER" id="PTHR11098:SF1">
    <property type="entry name" value="NICOTINATE PHOSPHORIBOSYLTRANSFERASE"/>
    <property type="match status" value="1"/>
</dbReference>
<evidence type="ECO:0000313" key="8">
    <source>
        <dbReference type="Proteomes" id="UP000034487"/>
    </source>
</evidence>
<proteinExistence type="predicted"/>
<evidence type="ECO:0000256" key="4">
    <source>
        <dbReference type="ARBA" id="ARBA00022598"/>
    </source>
</evidence>
<dbReference type="InterPro" id="IPR007229">
    <property type="entry name" value="Nic_PRibTrfase-Fam"/>
</dbReference>
<keyword evidence="4" id="KW-0436">Ligase</keyword>
<dbReference type="EMBL" id="LCMV01000009">
    <property type="protein sequence ID" value="KKU44267.1"/>
    <property type="molecule type" value="Genomic_DNA"/>
</dbReference>
<evidence type="ECO:0000256" key="5">
    <source>
        <dbReference type="ARBA" id="ARBA00022642"/>
    </source>
</evidence>
<dbReference type="GO" id="GO:0005829">
    <property type="term" value="C:cytosol"/>
    <property type="evidence" value="ECO:0007669"/>
    <property type="project" value="TreeGrafter"/>
</dbReference>
<sequence>MLKRELEERYFGFPESLDYKEFLELPDYLREQIVCRNRILQTDTYNRTMDKAKGEDWKNEETYILQLRKSPHNYLITTGIPRQLHKIFSLPISQTELDFAVEFYARANVKHFNREKWDWVIKEHQGILPIKIDGLPEGTAVLPGDPVLRITGPGELAAHFEPDWHRIFYPTLVATTAHEISQLIGKNRFIEAGMRGGITEETHLIGASAMYIGGGLFLTSDDAAAACYTELKDSGTLAHRFLAYKQTEREAIIQALTSPLEKIAPVVDLNNTLTGIETVLEIKKEYRYLNKPIWMRMDSGNVAQLAIHALKRQSEMGFSDPVLDKVAISDVESLEEMVEIDTKIRAASFDPQQFIVYVAGELLMGKDKTRNIASTGFKLSRHLERSTMKHTDSLGKGSYPGDITLNNFDHQRIIAQSEEYPSGDLFVPLWRPEKGIVAKRMSLTASRDWAEESYTQIAGRTKERSIISPKTQQMISDYERKVVNCS</sequence>
<gene>
    <name evidence="7" type="ORF">UX60_C0009G0010</name>
</gene>
<dbReference type="Gene3D" id="3.20.20.70">
    <property type="entry name" value="Aldolase class I"/>
    <property type="match status" value="1"/>
</dbReference>
<comment type="catalytic activity">
    <reaction evidence="6">
        <text>5-phospho-alpha-D-ribose 1-diphosphate + nicotinate + ATP + H2O = nicotinate beta-D-ribonucleotide + ADP + phosphate + diphosphate</text>
        <dbReference type="Rhea" id="RHEA:36163"/>
        <dbReference type="ChEBI" id="CHEBI:15377"/>
        <dbReference type="ChEBI" id="CHEBI:30616"/>
        <dbReference type="ChEBI" id="CHEBI:32544"/>
        <dbReference type="ChEBI" id="CHEBI:33019"/>
        <dbReference type="ChEBI" id="CHEBI:43474"/>
        <dbReference type="ChEBI" id="CHEBI:57502"/>
        <dbReference type="ChEBI" id="CHEBI:58017"/>
        <dbReference type="ChEBI" id="CHEBI:456216"/>
        <dbReference type="EC" id="6.3.4.21"/>
    </reaction>
</comment>
<protein>
    <recommendedName>
        <fullName evidence="2">nicotinate phosphoribosyltransferase</fullName>
        <ecNumber evidence="2">6.3.4.21</ecNumber>
    </recommendedName>
</protein>
<dbReference type="Proteomes" id="UP000034487">
    <property type="component" value="Unassembled WGS sequence"/>
</dbReference>
<keyword evidence="7" id="KW-0808">Transferase</keyword>
<name>A0A0G1QHD9_9BACT</name>
<dbReference type="InterPro" id="IPR013785">
    <property type="entry name" value="Aldolase_TIM"/>
</dbReference>
<dbReference type="GO" id="GO:0034355">
    <property type="term" value="P:NAD+ biosynthetic process via the salvage pathway"/>
    <property type="evidence" value="ECO:0007669"/>
    <property type="project" value="TreeGrafter"/>
</dbReference>
<evidence type="ECO:0000256" key="1">
    <source>
        <dbReference type="ARBA" id="ARBA00004952"/>
    </source>
</evidence>
<dbReference type="SUPFAM" id="SSF51690">
    <property type="entry name" value="Nicotinate/Quinolinate PRTase C-terminal domain-like"/>
    <property type="match status" value="1"/>
</dbReference>
<dbReference type="UniPathway" id="UPA00253">
    <property type="reaction ID" value="UER00457"/>
</dbReference>
<keyword evidence="7" id="KW-0328">Glycosyltransferase</keyword>
<dbReference type="Gene3D" id="3.20.140.10">
    <property type="entry name" value="nicotinate phosphoribosyltransferase"/>
    <property type="match status" value="1"/>
</dbReference>
<dbReference type="InterPro" id="IPR036068">
    <property type="entry name" value="Nicotinate_pribotase-like_C"/>
</dbReference>
<evidence type="ECO:0000313" key="7">
    <source>
        <dbReference type="EMBL" id="KKU44267.1"/>
    </source>
</evidence>